<feature type="coiled-coil region" evidence="1">
    <location>
        <begin position="940"/>
        <end position="970"/>
    </location>
</feature>
<feature type="compositionally biased region" description="Polar residues" evidence="2">
    <location>
        <begin position="840"/>
        <end position="850"/>
    </location>
</feature>
<feature type="region of interest" description="Disordered" evidence="2">
    <location>
        <begin position="827"/>
        <end position="852"/>
    </location>
</feature>
<feature type="compositionally biased region" description="Basic and acidic residues" evidence="2">
    <location>
        <begin position="304"/>
        <end position="337"/>
    </location>
</feature>
<dbReference type="InterPro" id="IPR032446">
    <property type="entry name" value="SCAPER_N"/>
</dbReference>
<feature type="compositionally biased region" description="Polar residues" evidence="2">
    <location>
        <begin position="30"/>
        <end position="43"/>
    </location>
</feature>
<evidence type="ECO:0000313" key="4">
    <source>
        <dbReference type="EMBL" id="JAI21954.1"/>
    </source>
</evidence>
<feature type="compositionally biased region" description="Polar residues" evidence="2">
    <location>
        <begin position="477"/>
        <end position="493"/>
    </location>
</feature>
<feature type="compositionally biased region" description="Low complexity" evidence="2">
    <location>
        <begin position="536"/>
        <end position="548"/>
    </location>
</feature>
<feature type="region of interest" description="Disordered" evidence="2">
    <location>
        <begin position="1303"/>
        <end position="1338"/>
    </location>
</feature>
<feature type="compositionally biased region" description="Polar residues" evidence="2">
    <location>
        <begin position="613"/>
        <end position="626"/>
    </location>
</feature>
<feature type="compositionally biased region" description="Polar residues" evidence="2">
    <location>
        <begin position="592"/>
        <end position="605"/>
    </location>
</feature>
<feature type="compositionally biased region" description="Basic and acidic residues" evidence="2">
    <location>
        <begin position="1201"/>
        <end position="1252"/>
    </location>
</feature>
<feature type="region of interest" description="Disordered" evidence="2">
    <location>
        <begin position="304"/>
        <end position="338"/>
    </location>
</feature>
<dbReference type="PANTHER" id="PTHR31434:SF2">
    <property type="entry name" value="S PHASE CYCLIN A-ASSOCIATED PROTEIN IN THE ENDOPLASMIC RETICULUM"/>
    <property type="match status" value="1"/>
</dbReference>
<feature type="compositionally biased region" description="Polar residues" evidence="2">
    <location>
        <begin position="458"/>
        <end position="470"/>
    </location>
</feature>
<feature type="coiled-coil region" evidence="1">
    <location>
        <begin position="1060"/>
        <end position="1134"/>
    </location>
</feature>
<accession>A0A0K8U5N1</accession>
<dbReference type="PANTHER" id="PTHR31434">
    <property type="entry name" value="S PHASE CYCLIN A-ASSOCIATED PROTEIN IN THE ENDOPLASMIC RETICULUM"/>
    <property type="match status" value="1"/>
</dbReference>
<dbReference type="EMBL" id="GDHF01030360">
    <property type="protein sequence ID" value="JAI21954.1"/>
    <property type="molecule type" value="Transcribed_RNA"/>
</dbReference>
<feature type="region of interest" description="Disordered" evidence="2">
    <location>
        <begin position="30"/>
        <end position="86"/>
    </location>
</feature>
<feature type="domain" description="S phase cyclin A-associated protein in the endoplasmic reticulum N-terminal" evidence="3">
    <location>
        <begin position="82"/>
        <end position="176"/>
    </location>
</feature>
<feature type="region of interest" description="Disordered" evidence="2">
    <location>
        <begin position="711"/>
        <end position="730"/>
    </location>
</feature>
<name>A0A0K8U5N1_BACLA</name>
<reference evidence="4" key="1">
    <citation type="submission" date="2015-06" db="EMBL/GenBank/DDBJ databases">
        <authorList>
            <person name="Hoefler B.C."/>
            <person name="Straight P.D."/>
        </authorList>
    </citation>
    <scope>NUCLEOTIDE SEQUENCE</scope>
</reference>
<feature type="compositionally biased region" description="Polar residues" evidence="2">
    <location>
        <begin position="54"/>
        <end position="83"/>
    </location>
</feature>
<gene>
    <name evidence="4" type="primary">SCAPER_6</name>
    <name evidence="4" type="ORF">c0_g1_i4</name>
</gene>
<evidence type="ECO:0000259" key="3">
    <source>
        <dbReference type="Pfam" id="PF16501"/>
    </source>
</evidence>
<dbReference type="OrthoDB" id="71500at2759"/>
<feature type="region of interest" description="Disordered" evidence="2">
    <location>
        <begin position="458"/>
        <end position="498"/>
    </location>
</feature>
<keyword evidence="1" id="KW-0175">Coiled coil</keyword>
<evidence type="ECO:0000256" key="1">
    <source>
        <dbReference type="SAM" id="Coils"/>
    </source>
</evidence>
<protein>
    <submittedName>
        <fullName evidence="4">S phase cyclin A-associated protein in the endoplasmic reticulum</fullName>
    </submittedName>
</protein>
<feature type="region of interest" description="Disordered" evidence="2">
    <location>
        <begin position="1201"/>
        <end position="1282"/>
    </location>
</feature>
<proteinExistence type="predicted"/>
<organism evidence="4">
    <name type="scientific">Bactrocera latifrons</name>
    <name type="common">Malaysian fruit fly</name>
    <name type="synonym">Chaetodacus latifrons</name>
    <dbReference type="NCBI Taxonomy" id="174628"/>
    <lineage>
        <taxon>Eukaryota</taxon>
        <taxon>Metazoa</taxon>
        <taxon>Ecdysozoa</taxon>
        <taxon>Arthropoda</taxon>
        <taxon>Hexapoda</taxon>
        <taxon>Insecta</taxon>
        <taxon>Pterygota</taxon>
        <taxon>Neoptera</taxon>
        <taxon>Endopterygota</taxon>
        <taxon>Diptera</taxon>
        <taxon>Brachycera</taxon>
        <taxon>Muscomorpha</taxon>
        <taxon>Tephritoidea</taxon>
        <taxon>Tephritidae</taxon>
        <taxon>Bactrocera</taxon>
        <taxon>Bactrocera</taxon>
    </lineage>
</organism>
<evidence type="ECO:0000256" key="2">
    <source>
        <dbReference type="SAM" id="MobiDB-lite"/>
    </source>
</evidence>
<feature type="region of interest" description="Disordered" evidence="2">
    <location>
        <begin position="516"/>
        <end position="635"/>
    </location>
</feature>
<feature type="compositionally biased region" description="Polar residues" evidence="2">
    <location>
        <begin position="716"/>
        <end position="730"/>
    </location>
</feature>
<sequence>MEVKEVLNREGRDAKNLLVYQFCEDQVPTDGSQGITGKISPSLNVRKPPVAPSKSPNSLKNALSPIRTTKMQNTGPRVRSASTGRDKKSELQARYWALLFGNLQRAVNEIYQTVECCENISWCQEAILVLENYVRDFKSLSEWFKVSWDYESRPLQQRPQSLAWEVRKSNPAPRVRAKSLTSPTMSGKSSPSACACASGKSSPCCGDTASPRKSLRACDPLPKGAMRVNVRELFATNKGRASNERPTEVIEQKKCIDTQPEIHVEAEPMKLLNRCHQYAQTDLEDDHLTLADIRIKLQREAEERQMAEEAEQERLRQQEEFERQRQQYEKQRERDQQLAEQNMLEQQQMQHEEDKVKQENEKLVQIVDSNVETTIDTTSKGANVTLNGNDSSGTDADDPHFAMNREPTALEMTVQKLNQMENEILAKDANKMPTPPTTELRKAEPIVDVKATLATADTSKKPATTATAQNGPLKYSSVLNRPATTRPTNSNPTKPAGAIRPLANATAVNKAVPTQKTLPNTCLRRSATTASVTKPAASRLSAGGASARYITPRPSSKTEHYGPPTHVASRLSARSRTMIEMQPKEQKPRTGHPTQRYSQTTVSSRKSSREDIGSSSSTLKASTELISSSRSSLSHATGAIVHIDERRSEPKQLPSDANDGWLTVKNRRRSSMHWANRFNQPTGYASLPTLALFNEQLAESEEHQRSKKVAIKKGATQENNNVTNKTQPSAKQTKALKAQKCVDKPVKCATRPEIKNAKAKVNSLPTQRKNAAAASVAQAPAVGAANGASSARAPNVPTREAIIKRQKSDLTGLKMTSLHKEYMRSEKYAQRKQNGRAGSLETSAANSTETVVDANDEADNKEATADNTEFAEQNKIDIKIQTNRDFSKTIGDLYESIAQTAKAANFGGNNLDSTCSGGKLSSCDESEETFASETDCDEDQRMLVEEQESLERQIRELENTEIDVDTETDETDGEVALDHEHDCNETVDRLLDDASSIPYLPAGEDGMDPNLSLEMRYHALLSEMSRVEREEALATLQAYVARHPGRAQELHQKLSSPSRRRSLQETLKKYQAKHTRAQQKREQVQKEKTIKIQQLLARVEDVKAAKRQLIEDKRLKMEDKMQRAAENREQYLRQIVEKAHDEEKKLKEINFIKNIEAQNKRLDLLESSKDAEGRLQDLEQERQKRLEEKAAREAAVERRRQELEKERQRKLEKMNETRLEKEQRIGKMQEQKERQRQALAREKARDREERLLARQTQQQQTTEELQRKILQKQQDSARRHEENIEHIRQRALELTLPTRNVDENGVQRNENGEVIEDGDLSSTVSDVGSREHTRGYKKKIKKLKQRMAQSAEEYMKEQPPVPLHMKRESQVPKYLNLVSKGGGSQGLERAVSQLLRLMSKAQVFDFQCFLLMDGLGVITTNVISKSMEENNDIPKRAVVLAVQLYRNACTLCPQIARHAILGNTLSALFDVLFQSLQLPEEKSPQHPVELSTELMLACTVAMSPSYTKKHTHPKVLERLPDLISYAVIIGLIEILSRRCMKIHECIESHQSVVLSLLATLGFLTRFIDVCPAGPTDATRFLSAAKSTELFGSVSMLYACVVPIGECIPPRTVSLAAATFNLLVSMAVLDLPTFQDVMSGETLSLKFLDVVTILLKYCGSNCSAAKNSETQAVIIDLIATIGFLCANNKKNQDLLTSEQCSIIIKSLTKLPEHLNVVVYPCLVTITFQNENARNVIARDFNLDFLDEYSKSEKAKKNHLIALLKEKT</sequence>
<dbReference type="Pfam" id="PF16501">
    <property type="entry name" value="SCAPER_N"/>
    <property type="match status" value="1"/>
</dbReference>
<feature type="compositionally biased region" description="Low complexity" evidence="2">
    <location>
        <begin position="1253"/>
        <end position="1263"/>
    </location>
</feature>